<sequence>MTNSEWESRLEAAGGVSSLLRFEVSSRDLNGFPKPVFNNYPYWNEFWLYEFFKGRFDKAMLFTPGEPFSQMFKEHTLTVSGPSDSKVRLKVAQALGYSPETTEKYRPSDLAYRLGLRIYITRP</sequence>
<protein>
    <submittedName>
        <fullName evidence="1">Uncharacterized protein</fullName>
    </submittedName>
</protein>
<gene>
    <name evidence="1" type="ORF">A2872_01695</name>
</gene>
<name>A0A1F5Z5I0_9BACT</name>
<comment type="caution">
    <text evidence="1">The sequence shown here is derived from an EMBL/GenBank/DDBJ whole genome shotgun (WGS) entry which is preliminary data.</text>
</comment>
<accession>A0A1F5Z5I0</accession>
<dbReference type="Proteomes" id="UP000178681">
    <property type="component" value="Unassembled WGS sequence"/>
</dbReference>
<dbReference type="AlphaFoldDB" id="A0A1F5Z5I0"/>
<evidence type="ECO:0000313" key="2">
    <source>
        <dbReference type="Proteomes" id="UP000178681"/>
    </source>
</evidence>
<reference evidence="1 2" key="1">
    <citation type="journal article" date="2016" name="Nat. Commun.">
        <title>Thousands of microbial genomes shed light on interconnected biogeochemical processes in an aquifer system.</title>
        <authorList>
            <person name="Anantharaman K."/>
            <person name="Brown C.T."/>
            <person name="Hug L.A."/>
            <person name="Sharon I."/>
            <person name="Castelle C.J."/>
            <person name="Probst A.J."/>
            <person name="Thomas B.C."/>
            <person name="Singh A."/>
            <person name="Wilkins M.J."/>
            <person name="Karaoz U."/>
            <person name="Brodie E.L."/>
            <person name="Williams K.H."/>
            <person name="Hubbard S.S."/>
            <person name="Banfield J.F."/>
        </authorList>
    </citation>
    <scope>NUCLEOTIDE SEQUENCE [LARGE SCALE GENOMIC DNA]</scope>
</reference>
<dbReference type="EMBL" id="MFJG01000003">
    <property type="protein sequence ID" value="OGG07653.1"/>
    <property type="molecule type" value="Genomic_DNA"/>
</dbReference>
<evidence type="ECO:0000313" key="1">
    <source>
        <dbReference type="EMBL" id="OGG07653.1"/>
    </source>
</evidence>
<organism evidence="1 2">
    <name type="scientific">Candidatus Gottesmanbacteria bacterium RIFCSPHIGHO2_01_FULL_42_12</name>
    <dbReference type="NCBI Taxonomy" id="1798377"/>
    <lineage>
        <taxon>Bacteria</taxon>
        <taxon>Candidatus Gottesmaniibacteriota</taxon>
    </lineage>
</organism>
<proteinExistence type="predicted"/>